<dbReference type="Pfam" id="PF00135">
    <property type="entry name" value="COesterase"/>
    <property type="match status" value="2"/>
</dbReference>
<dbReference type="EMBL" id="JBHSIT010000003">
    <property type="protein sequence ID" value="MFC4907875.1"/>
    <property type="molecule type" value="Genomic_DNA"/>
</dbReference>
<feature type="domain" description="Carboxylesterase type B" evidence="3">
    <location>
        <begin position="5"/>
        <end position="307"/>
    </location>
</feature>
<dbReference type="InterPro" id="IPR029058">
    <property type="entry name" value="AB_hydrolase_fold"/>
</dbReference>
<dbReference type="PRINTS" id="PR00878">
    <property type="entry name" value="CHOLNESTRASE"/>
</dbReference>
<protein>
    <submittedName>
        <fullName evidence="4">Carboxylesterase/lipase family protein</fullName>
    </submittedName>
</protein>
<dbReference type="InterPro" id="IPR000997">
    <property type="entry name" value="Cholinesterase"/>
</dbReference>
<dbReference type="InterPro" id="IPR002018">
    <property type="entry name" value="CarbesteraseB"/>
</dbReference>
<dbReference type="PANTHER" id="PTHR11559">
    <property type="entry name" value="CARBOXYLESTERASE"/>
    <property type="match status" value="1"/>
</dbReference>
<dbReference type="InterPro" id="IPR050309">
    <property type="entry name" value="Type-B_Carboxylest/Lipase"/>
</dbReference>
<sequence length="476" mass="50065">MTDVVARTDLGAVRGVEADGLAVFRGVPYAAAPEGELRFRPSVPAEAWDGVRDATRFGTPPPQLSPLPTTPPVWHPGDGLDCLSVNVWTPDLGGGGLPVMVWFYGGAWRVGASVMPHYDAARIAQAGVVVVTFNYRTGFEGFGHLPGVPDNRGLHDQIAALEWVQRNITAFGGDPDRVTAFGQSAGAASITLLMGVPAARGLFRRAIAHSVPEGYIDPDEATEITGIIAAAAGVEATWEGFAALPPEAVLAAQDAAVDPVTRPVTAFAPVIDGELVTGPPWEQVAAGRDVELVCGFVHEESRGFLPSPVPPELTPEMVSGSTKLGAAGAGRYRAAYPQAGDVELAVGLLSDAMFRMPTTLVAEAHAAAAGRTWLFDFTWRNPAGGSGHSIDVPFVFGIPDSRFAIRQLGSPVPDGFEPLSEAVRKAWTAFAATGDPGWARYETSSRIARVWGDAITDEPLPVAPSIPIWKDALNLG</sequence>
<evidence type="ECO:0000259" key="3">
    <source>
        <dbReference type="Pfam" id="PF00135"/>
    </source>
</evidence>
<evidence type="ECO:0000313" key="5">
    <source>
        <dbReference type="Proteomes" id="UP001595872"/>
    </source>
</evidence>
<dbReference type="Gene3D" id="3.40.50.1820">
    <property type="entry name" value="alpha/beta hydrolase"/>
    <property type="match status" value="1"/>
</dbReference>
<evidence type="ECO:0000313" key="4">
    <source>
        <dbReference type="EMBL" id="MFC4907875.1"/>
    </source>
</evidence>
<organism evidence="4 5">
    <name type="scientific">Actinomadura gamaensis</name>
    <dbReference type="NCBI Taxonomy" id="1763541"/>
    <lineage>
        <taxon>Bacteria</taxon>
        <taxon>Bacillati</taxon>
        <taxon>Actinomycetota</taxon>
        <taxon>Actinomycetes</taxon>
        <taxon>Streptosporangiales</taxon>
        <taxon>Thermomonosporaceae</taxon>
        <taxon>Actinomadura</taxon>
    </lineage>
</organism>
<accession>A0ABV9TX57</accession>
<comment type="caution">
    <text evidence="4">The sequence shown here is derived from an EMBL/GenBank/DDBJ whole genome shotgun (WGS) entry which is preliminary data.</text>
</comment>
<comment type="similarity">
    <text evidence="1">Belongs to the type-B carboxylesterase/lipase family.</text>
</comment>
<reference evidence="5" key="1">
    <citation type="journal article" date="2019" name="Int. J. Syst. Evol. Microbiol.">
        <title>The Global Catalogue of Microorganisms (GCM) 10K type strain sequencing project: providing services to taxonomists for standard genome sequencing and annotation.</title>
        <authorList>
            <consortium name="The Broad Institute Genomics Platform"/>
            <consortium name="The Broad Institute Genome Sequencing Center for Infectious Disease"/>
            <person name="Wu L."/>
            <person name="Ma J."/>
        </authorList>
    </citation>
    <scope>NUCLEOTIDE SEQUENCE [LARGE SCALE GENOMIC DNA]</scope>
    <source>
        <strain evidence="5">KLKA75</strain>
    </source>
</reference>
<dbReference type="RefSeq" id="WP_378254024.1">
    <property type="nucleotide sequence ID" value="NZ_JBHSIT010000003.1"/>
</dbReference>
<proteinExistence type="inferred from homology"/>
<gene>
    <name evidence="4" type="ORF">ACFPCY_11135</name>
</gene>
<evidence type="ECO:0000256" key="2">
    <source>
        <dbReference type="ARBA" id="ARBA00022801"/>
    </source>
</evidence>
<keyword evidence="5" id="KW-1185">Reference proteome</keyword>
<dbReference type="SUPFAM" id="SSF53474">
    <property type="entry name" value="alpha/beta-Hydrolases"/>
    <property type="match status" value="1"/>
</dbReference>
<feature type="domain" description="Carboxylesterase type B" evidence="3">
    <location>
        <begin position="346"/>
        <end position="438"/>
    </location>
</feature>
<name>A0ABV9TX57_9ACTN</name>
<keyword evidence="2" id="KW-0378">Hydrolase</keyword>
<dbReference type="Proteomes" id="UP001595872">
    <property type="component" value="Unassembled WGS sequence"/>
</dbReference>
<evidence type="ECO:0000256" key="1">
    <source>
        <dbReference type="ARBA" id="ARBA00005964"/>
    </source>
</evidence>